<gene>
    <name evidence="5" type="ORF">ACFSJ3_13850</name>
</gene>
<evidence type="ECO:0000256" key="1">
    <source>
        <dbReference type="ARBA" id="ARBA00005233"/>
    </source>
</evidence>
<dbReference type="EMBL" id="JBHUHT010000015">
    <property type="protein sequence ID" value="MFD2097075.1"/>
    <property type="molecule type" value="Genomic_DNA"/>
</dbReference>
<evidence type="ECO:0000256" key="3">
    <source>
        <dbReference type="RuleBase" id="RU000389"/>
    </source>
</evidence>
<dbReference type="RefSeq" id="WP_345339653.1">
    <property type="nucleotide sequence ID" value="NZ_BAABLI010000010.1"/>
</dbReference>
<dbReference type="InterPro" id="IPR045584">
    <property type="entry name" value="Pilin-like"/>
</dbReference>
<dbReference type="Pfam" id="PF00114">
    <property type="entry name" value="Pilin"/>
    <property type="match status" value="1"/>
</dbReference>
<accession>A0ABW4XQH6</accession>
<dbReference type="Pfam" id="PF07963">
    <property type="entry name" value="N_methyl"/>
    <property type="match status" value="1"/>
</dbReference>
<dbReference type="PANTHER" id="PTHR30093:SF34">
    <property type="entry name" value="PREPILIN PEPTIDASE-DEPENDENT PROTEIN D"/>
    <property type="match status" value="1"/>
</dbReference>
<comment type="similarity">
    <text evidence="1 3">Belongs to the N-Me-Phe pilin family.</text>
</comment>
<dbReference type="PANTHER" id="PTHR30093">
    <property type="entry name" value="GENERAL SECRETION PATHWAY PROTEIN G"/>
    <property type="match status" value="1"/>
</dbReference>
<name>A0ABW4XQH6_9GAMM</name>
<sequence>MKAVQKGFTLIELMIVVAIIGILAAIALPAYQDYIVRSKVSEGMGMASAAKVTVVDNAANVKPFAQGYVPPQGTDNVVSTTIADTGIITVTFTAAAGGGTITFEPSDADGALVAGQLPNGAISWSCLGGTTVQKYRPAKCRS</sequence>
<dbReference type="InterPro" id="IPR001082">
    <property type="entry name" value="Pilin"/>
</dbReference>
<proteinExistence type="inferred from homology"/>
<comment type="caution">
    <text evidence="5">The sequence shown here is derived from an EMBL/GenBank/DDBJ whole genome shotgun (WGS) entry which is preliminary data.</text>
</comment>
<organism evidence="5 6">
    <name type="scientific">Corallincola platygyrae</name>
    <dbReference type="NCBI Taxonomy" id="1193278"/>
    <lineage>
        <taxon>Bacteria</taxon>
        <taxon>Pseudomonadati</taxon>
        <taxon>Pseudomonadota</taxon>
        <taxon>Gammaproteobacteria</taxon>
        <taxon>Alteromonadales</taxon>
        <taxon>Psychromonadaceae</taxon>
        <taxon>Corallincola</taxon>
    </lineage>
</organism>
<feature type="transmembrane region" description="Helical" evidence="4">
    <location>
        <begin position="7"/>
        <end position="31"/>
    </location>
</feature>
<dbReference type="SUPFAM" id="SSF54523">
    <property type="entry name" value="Pili subunits"/>
    <property type="match status" value="1"/>
</dbReference>
<dbReference type="InterPro" id="IPR012902">
    <property type="entry name" value="N_methyl_site"/>
</dbReference>
<dbReference type="Proteomes" id="UP001597380">
    <property type="component" value="Unassembled WGS sequence"/>
</dbReference>
<keyword evidence="2" id="KW-0488">Methylation</keyword>
<dbReference type="Gene3D" id="3.30.700.10">
    <property type="entry name" value="Glycoprotein, Type 4 Pilin"/>
    <property type="match status" value="1"/>
</dbReference>
<protein>
    <submittedName>
        <fullName evidence="5">Pilin</fullName>
    </submittedName>
</protein>
<keyword evidence="4" id="KW-1133">Transmembrane helix</keyword>
<dbReference type="NCBIfam" id="TIGR02532">
    <property type="entry name" value="IV_pilin_GFxxxE"/>
    <property type="match status" value="1"/>
</dbReference>
<keyword evidence="4" id="KW-0472">Membrane</keyword>
<evidence type="ECO:0000313" key="6">
    <source>
        <dbReference type="Proteomes" id="UP001597380"/>
    </source>
</evidence>
<evidence type="ECO:0000313" key="5">
    <source>
        <dbReference type="EMBL" id="MFD2097075.1"/>
    </source>
</evidence>
<keyword evidence="6" id="KW-1185">Reference proteome</keyword>
<reference evidence="6" key="1">
    <citation type="journal article" date="2019" name="Int. J. Syst. Evol. Microbiol.">
        <title>The Global Catalogue of Microorganisms (GCM) 10K type strain sequencing project: providing services to taxonomists for standard genome sequencing and annotation.</title>
        <authorList>
            <consortium name="The Broad Institute Genomics Platform"/>
            <consortium name="The Broad Institute Genome Sequencing Center for Infectious Disease"/>
            <person name="Wu L."/>
            <person name="Ma J."/>
        </authorList>
    </citation>
    <scope>NUCLEOTIDE SEQUENCE [LARGE SCALE GENOMIC DNA]</scope>
    <source>
        <strain evidence="6">CGMCC 1.10992</strain>
    </source>
</reference>
<evidence type="ECO:0000256" key="4">
    <source>
        <dbReference type="SAM" id="Phobius"/>
    </source>
</evidence>
<keyword evidence="4" id="KW-0812">Transmembrane</keyword>
<dbReference type="PROSITE" id="PS00409">
    <property type="entry name" value="PROKAR_NTER_METHYL"/>
    <property type="match status" value="1"/>
</dbReference>
<keyword evidence="3" id="KW-0281">Fimbrium</keyword>
<evidence type="ECO:0000256" key="2">
    <source>
        <dbReference type="ARBA" id="ARBA00022481"/>
    </source>
</evidence>